<dbReference type="EMBL" id="AWXR01000062">
    <property type="protein sequence ID" value="ERM81112.1"/>
    <property type="molecule type" value="Genomic_DNA"/>
</dbReference>
<accession>U5BYX1</accession>
<keyword evidence="2" id="KW-1185">Reference proteome</keyword>
<evidence type="ECO:0000313" key="2">
    <source>
        <dbReference type="Proteomes" id="UP000016843"/>
    </source>
</evidence>
<gene>
    <name evidence="1" type="ORF">P872_20835</name>
</gene>
<comment type="caution">
    <text evidence="1">The sequence shown here is derived from an EMBL/GenBank/DDBJ whole genome shotgun (WGS) entry which is preliminary data.</text>
</comment>
<organism evidence="1 2">
    <name type="scientific">Rhodonellum psychrophilum GCM71 = DSM 17998</name>
    <dbReference type="NCBI Taxonomy" id="1123057"/>
    <lineage>
        <taxon>Bacteria</taxon>
        <taxon>Pseudomonadati</taxon>
        <taxon>Bacteroidota</taxon>
        <taxon>Cytophagia</taxon>
        <taxon>Cytophagales</taxon>
        <taxon>Cytophagaceae</taxon>
        <taxon>Rhodonellum</taxon>
    </lineage>
</organism>
<protein>
    <submittedName>
        <fullName evidence="1">Uncharacterized protein</fullName>
    </submittedName>
</protein>
<sequence length="78" mass="9215">MLHLRIHWIVFVDGFDKKSWKGTKYKTNRFLFPQKSLSSISKAMFMKGLENDNSSPFMHNKFYSGMILLDNQSVVYSF</sequence>
<reference evidence="1 2" key="1">
    <citation type="journal article" date="2013" name="Genome Announc.">
        <title>Draft Genome Sequence of the Psychrophilic and Alkaliphilic Rhodonellum psychrophilum Strain GCM71T.</title>
        <authorList>
            <person name="Hauptmann A.L."/>
            <person name="Glaring M.A."/>
            <person name="Hallin P.F."/>
            <person name="Prieme A."/>
            <person name="Stougaard P."/>
        </authorList>
    </citation>
    <scope>NUCLEOTIDE SEQUENCE [LARGE SCALE GENOMIC DNA]</scope>
    <source>
        <strain evidence="1 2">GCM71</strain>
    </source>
</reference>
<name>U5BYX1_9BACT</name>
<proteinExistence type="predicted"/>
<dbReference type="Proteomes" id="UP000016843">
    <property type="component" value="Unassembled WGS sequence"/>
</dbReference>
<evidence type="ECO:0000313" key="1">
    <source>
        <dbReference type="EMBL" id="ERM81112.1"/>
    </source>
</evidence>
<dbReference type="AlphaFoldDB" id="U5BYX1"/>